<accession>A0A5C6DX71</accession>
<dbReference type="InterPro" id="IPR036291">
    <property type="entry name" value="NAD(P)-bd_dom_sf"/>
</dbReference>
<reference evidence="3 4" key="1">
    <citation type="submission" date="2019-02" db="EMBL/GenBank/DDBJ databases">
        <title>Deep-cultivation of Planctomycetes and their phenomic and genomic characterization uncovers novel biology.</title>
        <authorList>
            <person name="Wiegand S."/>
            <person name="Jogler M."/>
            <person name="Boedeker C."/>
            <person name="Pinto D."/>
            <person name="Vollmers J."/>
            <person name="Rivas-Marin E."/>
            <person name="Kohn T."/>
            <person name="Peeters S.H."/>
            <person name="Heuer A."/>
            <person name="Rast P."/>
            <person name="Oberbeckmann S."/>
            <person name="Bunk B."/>
            <person name="Jeske O."/>
            <person name="Meyerdierks A."/>
            <person name="Storesund J.E."/>
            <person name="Kallscheuer N."/>
            <person name="Luecker S."/>
            <person name="Lage O.M."/>
            <person name="Pohl T."/>
            <person name="Merkel B.J."/>
            <person name="Hornburger P."/>
            <person name="Mueller R.-W."/>
            <person name="Bruemmer F."/>
            <person name="Labrenz M."/>
            <person name="Spormann A.M."/>
            <person name="Op Den Camp H."/>
            <person name="Overmann J."/>
            <person name="Amann R."/>
            <person name="Jetten M.S.M."/>
            <person name="Mascher T."/>
            <person name="Medema M.H."/>
            <person name="Devos D.P."/>
            <person name="Kaster A.-K."/>
            <person name="Ovreas L."/>
            <person name="Rohde M."/>
            <person name="Galperin M.Y."/>
            <person name="Jogler C."/>
        </authorList>
    </citation>
    <scope>NUCLEOTIDE SEQUENCE [LARGE SCALE GENOMIC DNA]</scope>
    <source>
        <strain evidence="3 4">Q31b</strain>
    </source>
</reference>
<evidence type="ECO:0000256" key="2">
    <source>
        <dbReference type="ARBA" id="ARBA00023002"/>
    </source>
</evidence>
<comment type="caution">
    <text evidence="3">The sequence shown here is derived from an EMBL/GenBank/DDBJ whole genome shotgun (WGS) entry which is preliminary data.</text>
</comment>
<proteinExistence type="inferred from homology"/>
<dbReference type="PANTHER" id="PTHR43639">
    <property type="entry name" value="OXIDOREDUCTASE, SHORT-CHAIN DEHYDROGENASE/REDUCTASE FAMILY (AFU_ORTHOLOGUE AFUA_5G02870)"/>
    <property type="match status" value="1"/>
</dbReference>
<comment type="similarity">
    <text evidence="1">Belongs to the short-chain dehydrogenases/reductases (SDR) family.</text>
</comment>
<keyword evidence="2 3" id="KW-0560">Oxidoreductase</keyword>
<organism evidence="3 4">
    <name type="scientific">Novipirellula aureliae</name>
    <dbReference type="NCBI Taxonomy" id="2527966"/>
    <lineage>
        <taxon>Bacteria</taxon>
        <taxon>Pseudomonadati</taxon>
        <taxon>Planctomycetota</taxon>
        <taxon>Planctomycetia</taxon>
        <taxon>Pirellulales</taxon>
        <taxon>Pirellulaceae</taxon>
        <taxon>Novipirellula</taxon>
    </lineage>
</organism>
<dbReference type="SUPFAM" id="SSF51735">
    <property type="entry name" value="NAD(P)-binding Rossmann-fold domains"/>
    <property type="match status" value="1"/>
</dbReference>
<dbReference type="Pfam" id="PF13561">
    <property type="entry name" value="adh_short_C2"/>
    <property type="match status" value="1"/>
</dbReference>
<name>A0A5C6DX71_9BACT</name>
<gene>
    <name evidence="3" type="primary">gdhB</name>
    <name evidence="3" type="ORF">Q31b_26710</name>
</gene>
<dbReference type="EC" id="1.1.1.47" evidence="3"/>
<dbReference type="Gene3D" id="3.40.50.720">
    <property type="entry name" value="NAD(P)-binding Rossmann-like Domain"/>
    <property type="match status" value="1"/>
</dbReference>
<dbReference type="InterPro" id="IPR002347">
    <property type="entry name" value="SDR_fam"/>
</dbReference>
<evidence type="ECO:0000313" key="3">
    <source>
        <dbReference type="EMBL" id="TWU41232.1"/>
    </source>
</evidence>
<dbReference type="PRINTS" id="PR00080">
    <property type="entry name" value="SDRFAMILY"/>
</dbReference>
<dbReference type="AlphaFoldDB" id="A0A5C6DX71"/>
<keyword evidence="4" id="KW-1185">Reference proteome</keyword>
<dbReference type="GO" id="GO:0047936">
    <property type="term" value="F:glucose 1-dehydrogenase [NAD(P)+] activity"/>
    <property type="evidence" value="ECO:0007669"/>
    <property type="project" value="UniProtKB-EC"/>
</dbReference>
<dbReference type="EMBL" id="SJPY01000004">
    <property type="protein sequence ID" value="TWU41232.1"/>
    <property type="molecule type" value="Genomic_DNA"/>
</dbReference>
<protein>
    <submittedName>
        <fullName evidence="3">Glucose 1-dehydrogenase B</fullName>
        <ecNumber evidence="3">1.1.1.47</ecNumber>
    </submittedName>
</protein>
<evidence type="ECO:0000256" key="1">
    <source>
        <dbReference type="ARBA" id="ARBA00006484"/>
    </source>
</evidence>
<evidence type="ECO:0000313" key="4">
    <source>
        <dbReference type="Proteomes" id="UP000315471"/>
    </source>
</evidence>
<dbReference type="PANTHER" id="PTHR43639:SF1">
    <property type="entry name" value="SHORT-CHAIN DEHYDROGENASE_REDUCTASE FAMILY PROTEIN"/>
    <property type="match status" value="1"/>
</dbReference>
<dbReference type="CDD" id="cd05233">
    <property type="entry name" value="SDR_c"/>
    <property type="match status" value="1"/>
</dbReference>
<dbReference type="Proteomes" id="UP000315471">
    <property type="component" value="Unassembled WGS sequence"/>
</dbReference>
<sequence>MTGSGSPRVGREIARFLAIRHCRIALHANTSLEEAEQTAADFLSNYGIKPLVTRGALDEDGVAERIVAETQNAFGRLDILVNSAAIWQPTRLENVTRDEINRYFQTNAVATFLCARAAGLRMVEQPSGGSIVNIGDWATVRPYLDHAAYFPSKGAIEAMTRSLAVELGSRNGKVRVNCIQPGPVLLADNVSEAKRKKIASSTLTGQVGTPDSIAHAVGFLCENAFVTGVCLPVDGGRSIFANDGLQVGLNTG</sequence>
<dbReference type="PRINTS" id="PR00081">
    <property type="entry name" value="GDHRDH"/>
</dbReference>